<proteinExistence type="predicted"/>
<evidence type="ECO:0000313" key="1">
    <source>
        <dbReference type="EMBL" id="MEJ8278882.1"/>
    </source>
</evidence>
<organism evidence="1 2">
    <name type="scientific">Pseudonocardia spirodelae</name>
    <dbReference type="NCBI Taxonomy" id="3133431"/>
    <lineage>
        <taxon>Bacteria</taxon>
        <taxon>Bacillati</taxon>
        <taxon>Actinomycetota</taxon>
        <taxon>Actinomycetes</taxon>
        <taxon>Pseudonocardiales</taxon>
        <taxon>Pseudonocardiaceae</taxon>
        <taxon>Pseudonocardia</taxon>
    </lineage>
</organism>
<reference evidence="1 2" key="1">
    <citation type="submission" date="2024-03" db="EMBL/GenBank/DDBJ databases">
        <title>Draft genome sequence of Pseudonocardia sp. DW16-2.</title>
        <authorList>
            <person name="Duangmal K."/>
        </authorList>
    </citation>
    <scope>NUCLEOTIDE SEQUENCE [LARGE SCALE GENOMIC DNA]</scope>
    <source>
        <strain evidence="1 2">DW16-2</strain>
    </source>
</reference>
<gene>
    <name evidence="1" type="ORF">WJX68_08060</name>
</gene>
<comment type="caution">
    <text evidence="1">The sequence shown here is derived from an EMBL/GenBank/DDBJ whole genome shotgun (WGS) entry which is preliminary data.</text>
</comment>
<protein>
    <submittedName>
        <fullName evidence="1">Uncharacterized protein</fullName>
    </submittedName>
</protein>
<dbReference type="Proteomes" id="UP001364211">
    <property type="component" value="Unassembled WGS sequence"/>
</dbReference>
<evidence type="ECO:0000313" key="2">
    <source>
        <dbReference type="Proteomes" id="UP001364211"/>
    </source>
</evidence>
<accession>A0ABU8T588</accession>
<sequence length="65" mass="7606">MTALVLVAGVLALVWFSVLIGMSMDTAAQRREWRRVARERRDRWAERQLLLRGCPRLDCPLRRPS</sequence>
<name>A0ABU8T588_9PSEU</name>
<dbReference type="EMBL" id="JBBJUP010000005">
    <property type="protein sequence ID" value="MEJ8278882.1"/>
    <property type="molecule type" value="Genomic_DNA"/>
</dbReference>
<keyword evidence="2" id="KW-1185">Reference proteome</keyword>
<dbReference type="RefSeq" id="WP_340287586.1">
    <property type="nucleotide sequence ID" value="NZ_JBBJUP010000005.1"/>
</dbReference>